<organism evidence="2 3">
    <name type="scientific">Oceanobacter antarcticus</name>
    <dbReference type="NCBI Taxonomy" id="3133425"/>
    <lineage>
        <taxon>Bacteria</taxon>
        <taxon>Pseudomonadati</taxon>
        <taxon>Pseudomonadota</taxon>
        <taxon>Gammaproteobacteria</taxon>
        <taxon>Oceanospirillales</taxon>
        <taxon>Oceanospirillaceae</taxon>
        <taxon>Oceanobacter</taxon>
    </lineage>
</organism>
<dbReference type="InterPro" id="IPR010752">
    <property type="entry name" value="DUF1329"/>
</dbReference>
<protein>
    <submittedName>
        <fullName evidence="2">DUF1329 domain-containing protein</fullName>
    </submittedName>
</protein>
<evidence type="ECO:0000313" key="2">
    <source>
        <dbReference type="EMBL" id="MFK4751133.1"/>
    </source>
</evidence>
<comment type="caution">
    <text evidence="2">The sequence shown here is derived from an EMBL/GenBank/DDBJ whole genome shotgun (WGS) entry which is preliminary data.</text>
</comment>
<evidence type="ECO:0000313" key="3">
    <source>
        <dbReference type="Proteomes" id="UP001620597"/>
    </source>
</evidence>
<keyword evidence="1" id="KW-0732">Signal</keyword>
<reference evidence="2 3" key="1">
    <citation type="submission" date="2024-03" db="EMBL/GenBank/DDBJ databases">
        <title>High-quality draft genome sequence of Oceanobacter sp. wDCs-4.</title>
        <authorList>
            <person name="Dong C."/>
        </authorList>
    </citation>
    <scope>NUCLEOTIDE SEQUENCE [LARGE SCALE GENOMIC DNA]</scope>
    <source>
        <strain evidence="3">wDCs-4</strain>
    </source>
</reference>
<accession>A0ABW8NDW2</accession>
<dbReference type="Pfam" id="PF07044">
    <property type="entry name" value="DUF1329"/>
    <property type="match status" value="2"/>
</dbReference>
<dbReference type="Gene3D" id="2.50.20.10">
    <property type="entry name" value="Lipoprotein localisation LolA/LolB/LppX"/>
    <property type="match status" value="1"/>
</dbReference>
<proteinExistence type="predicted"/>
<feature type="signal peptide" evidence="1">
    <location>
        <begin position="1"/>
        <end position="21"/>
    </location>
</feature>
<gene>
    <name evidence="2" type="ORF">WG929_01805</name>
</gene>
<dbReference type="Proteomes" id="UP001620597">
    <property type="component" value="Unassembled WGS sequence"/>
</dbReference>
<name>A0ABW8NDW2_9GAMM</name>
<dbReference type="RefSeq" id="WP_416204646.1">
    <property type="nucleotide sequence ID" value="NZ_JBBKTX010000002.1"/>
</dbReference>
<feature type="chain" id="PRO_5047543179" evidence="1">
    <location>
        <begin position="22"/>
        <end position="461"/>
    </location>
</feature>
<keyword evidence="3" id="KW-1185">Reference proteome</keyword>
<sequence length="461" mass="52424">MWRWLLLTCLLLAGLAPGALAQGVSQRTDYLAAELDDTQLTERLARATRLSDELTPLGAIRAGNGTDIPVWRGGLRMPPLGYLAIGQPHIDPFADETELLRLSADNLSDYRYFVTPGLQALLERYPGRAYLSVYPSHRTAAAPDTVYEQTYKNVIRAETSWDGSGFYYAWGGIPFPLPDNGQQVIWNHLASWRGKQLQARWREIQVSGEQQHVINWLVQEDYPYYFQRDRCLLPLARCEPDRRNGRSKRKDLTLFQRQWSAVGQGLLRTTHQLELREGVEHSYRRQQGGWPDGWNSDLRSADDVSLFSGSPQQYHWMLLGKRELYIPYNNYRFEALDDAVLLQPGHLASAALRFEKHRVWVVDGTLKKGATNPYSKRVYYVDEDSWQIALADFYGADGQLQRLGLALLKSFYELPAVLPAATVIHDLDTGSYSVTGLESGQAEMRHFDQAIEGEGIMVEID</sequence>
<dbReference type="EMBL" id="JBBKTX010000002">
    <property type="protein sequence ID" value="MFK4751133.1"/>
    <property type="molecule type" value="Genomic_DNA"/>
</dbReference>
<evidence type="ECO:0000256" key="1">
    <source>
        <dbReference type="SAM" id="SignalP"/>
    </source>
</evidence>